<comment type="caution">
    <text evidence="2">The sequence shown here is derived from an EMBL/GenBank/DDBJ whole genome shotgun (WGS) entry which is preliminary data.</text>
</comment>
<dbReference type="AlphaFoldDB" id="A0A919V2E9"/>
<keyword evidence="3" id="KW-1185">Reference proteome</keyword>
<accession>A0A919V2E9</accession>
<evidence type="ECO:0008006" key="4">
    <source>
        <dbReference type="Google" id="ProtNLM"/>
    </source>
</evidence>
<evidence type="ECO:0000313" key="2">
    <source>
        <dbReference type="EMBL" id="GII80684.1"/>
    </source>
</evidence>
<proteinExistence type="predicted"/>
<keyword evidence="1" id="KW-0812">Transmembrane</keyword>
<protein>
    <recommendedName>
        <fullName evidence="4">CU044_5270 family protein</fullName>
    </recommendedName>
</protein>
<dbReference type="NCBIfam" id="NF038083">
    <property type="entry name" value="CU044_5270_fam"/>
    <property type="match status" value="1"/>
</dbReference>
<feature type="transmembrane region" description="Helical" evidence="1">
    <location>
        <begin position="45"/>
        <end position="67"/>
    </location>
</feature>
<dbReference type="InterPro" id="IPR047789">
    <property type="entry name" value="CU044_5270-like"/>
</dbReference>
<evidence type="ECO:0000256" key="1">
    <source>
        <dbReference type="SAM" id="Phobius"/>
    </source>
</evidence>
<name>A0A919V2E9_9ACTN</name>
<dbReference type="RefSeq" id="WP_203991786.1">
    <property type="nucleotide sequence ID" value="NZ_BOOU01000077.1"/>
</dbReference>
<keyword evidence="1" id="KW-1133">Transmembrane helix</keyword>
<dbReference type="EMBL" id="BOOU01000077">
    <property type="protein sequence ID" value="GII80684.1"/>
    <property type="molecule type" value="Genomic_DNA"/>
</dbReference>
<gene>
    <name evidence="2" type="ORF">Sru01_56660</name>
</gene>
<evidence type="ECO:0000313" key="3">
    <source>
        <dbReference type="Proteomes" id="UP000655287"/>
    </source>
</evidence>
<reference evidence="2" key="1">
    <citation type="submission" date="2021-01" db="EMBL/GenBank/DDBJ databases">
        <title>Whole genome shotgun sequence of Sphaerisporangium rufum NBRC 109079.</title>
        <authorList>
            <person name="Komaki H."/>
            <person name="Tamura T."/>
        </authorList>
    </citation>
    <scope>NUCLEOTIDE SEQUENCE</scope>
    <source>
        <strain evidence="2">NBRC 109079</strain>
    </source>
</reference>
<dbReference type="Proteomes" id="UP000655287">
    <property type="component" value="Unassembled WGS sequence"/>
</dbReference>
<keyword evidence="1" id="KW-0472">Membrane</keyword>
<organism evidence="2 3">
    <name type="scientific">Sphaerisporangium rufum</name>
    <dbReference type="NCBI Taxonomy" id="1381558"/>
    <lineage>
        <taxon>Bacteria</taxon>
        <taxon>Bacillati</taxon>
        <taxon>Actinomycetota</taxon>
        <taxon>Actinomycetes</taxon>
        <taxon>Streptosporangiales</taxon>
        <taxon>Streptosporangiaceae</taxon>
        <taxon>Sphaerisporangium</taxon>
    </lineage>
</organism>
<sequence>MNDLDAVRELYGEPTANPQARLVLRGIRARVVNGRPRRRRPIFRLAVAGLAAAAAAVAAVPVAHSWLGADGRITAGVRSGPDLLREMADRAESAPAGQGRYWHVESLSHRPFNKRLGAAPNRYEVEEAEIAAYWTDREGRAWFAFRDLGARPRTAADREAWARDGSPEKWDKTVEPKLKVKLSTQPDQGHVGQVRGKANDEPDAPDDFVFAGSVATYDEIQGLPAEPRELTAAVRDRTLRSTTRSEYDEHNITSTLAEDLLADLPAPPAVRAAALRALADRSDFQYAGPAADDWGRRGELFRMEAAGGRLREELLIDPATTQVLSSRTESRSEPEGPIVKDNSKTYLKVGWTDVPPAIPAVPEGFWDRIT</sequence>